<evidence type="ECO:0000256" key="1">
    <source>
        <dbReference type="ARBA" id="ARBA00008857"/>
    </source>
</evidence>
<dbReference type="InterPro" id="IPR038488">
    <property type="entry name" value="Integrase_DNA-bd_sf"/>
</dbReference>
<name>A0ABQ2JUM8_9SPHN</name>
<dbReference type="Pfam" id="PF00589">
    <property type="entry name" value="Phage_integrase"/>
    <property type="match status" value="1"/>
</dbReference>
<dbReference type="InterPro" id="IPR025166">
    <property type="entry name" value="Integrase_DNA_bind_dom"/>
</dbReference>
<dbReference type="InterPro" id="IPR013762">
    <property type="entry name" value="Integrase-like_cat_sf"/>
</dbReference>
<evidence type="ECO:0000256" key="2">
    <source>
        <dbReference type="ARBA" id="ARBA00022908"/>
    </source>
</evidence>
<dbReference type="CDD" id="cd00796">
    <property type="entry name" value="INT_Rci_Hp1_C"/>
    <property type="match status" value="1"/>
</dbReference>
<keyword evidence="9" id="KW-1185">Reference proteome</keyword>
<sequence>MPTAKLTMRTVELFAPPAEKQVVLWDSDIKGFGVRVLPSGLKTFVVQYRNREGTKRRINLGRHGVITVEQARDLARVKLGAVAAGDDPAEKRHQNRSGMTVSDLCDWYLKEAEAGRLLGRRRKPVASSTLALDRSRIEQHVKPLIGNRPVQNLSIGELERFQADIKEGRTAKDRNGRGGVTRGGAGVAGRTIGMLHTIFEQAVRWNVIETNPARGIRKIAVDVKRERRLSAEELKRFGKAMADHEAESPVAVAAIRLILLTGFRRMEALGLKRDWVDERRSCVRFPDAKTGPQVRALGAVALDLIRSQPKREKNDHVFPGDFSDGHFVGLPRVLKRICATAGITGITPHALRHTFASMAAELGFSELTICALLGHASHGVTQRYVHIDNAVKLAANEVSRSIAESCSA</sequence>
<dbReference type="Pfam" id="PF13356">
    <property type="entry name" value="Arm-DNA-bind_3"/>
    <property type="match status" value="1"/>
</dbReference>
<keyword evidence="4" id="KW-0233">DNA recombination</keyword>
<evidence type="ECO:0000256" key="4">
    <source>
        <dbReference type="ARBA" id="ARBA00023172"/>
    </source>
</evidence>
<evidence type="ECO:0000313" key="8">
    <source>
        <dbReference type="EMBL" id="GGN53290.1"/>
    </source>
</evidence>
<evidence type="ECO:0000259" key="7">
    <source>
        <dbReference type="PROSITE" id="PS51900"/>
    </source>
</evidence>
<comment type="caution">
    <text evidence="8">The sequence shown here is derived from an EMBL/GenBank/DDBJ whole genome shotgun (WGS) entry which is preliminary data.</text>
</comment>
<dbReference type="SUPFAM" id="SSF56349">
    <property type="entry name" value="DNA breaking-rejoining enzymes"/>
    <property type="match status" value="1"/>
</dbReference>
<dbReference type="PANTHER" id="PTHR30629">
    <property type="entry name" value="PROPHAGE INTEGRASE"/>
    <property type="match status" value="1"/>
</dbReference>
<accession>A0ABQ2JUM8</accession>
<dbReference type="InterPro" id="IPR010998">
    <property type="entry name" value="Integrase_recombinase_N"/>
</dbReference>
<keyword evidence="3 5" id="KW-0238">DNA-binding</keyword>
<dbReference type="InterPro" id="IPR011010">
    <property type="entry name" value="DNA_brk_join_enz"/>
</dbReference>
<protein>
    <submittedName>
        <fullName evidence="8">Integrase</fullName>
    </submittedName>
</protein>
<feature type="domain" description="Tyr recombinase" evidence="6">
    <location>
        <begin position="224"/>
        <end position="397"/>
    </location>
</feature>
<feature type="domain" description="Core-binding (CB)" evidence="7">
    <location>
        <begin position="99"/>
        <end position="203"/>
    </location>
</feature>
<gene>
    <name evidence="8" type="ORF">GCM10011349_27780</name>
</gene>
<dbReference type="InterPro" id="IPR002104">
    <property type="entry name" value="Integrase_catalytic"/>
</dbReference>
<dbReference type="InterPro" id="IPR050808">
    <property type="entry name" value="Phage_Integrase"/>
</dbReference>
<dbReference type="Gene3D" id="3.30.160.390">
    <property type="entry name" value="Integrase, DNA-binding domain"/>
    <property type="match status" value="1"/>
</dbReference>
<reference evidence="9" key="1">
    <citation type="journal article" date="2019" name="Int. J. Syst. Evol. Microbiol.">
        <title>The Global Catalogue of Microorganisms (GCM) 10K type strain sequencing project: providing services to taxonomists for standard genome sequencing and annotation.</title>
        <authorList>
            <consortium name="The Broad Institute Genomics Platform"/>
            <consortium name="The Broad Institute Genome Sequencing Center for Infectious Disease"/>
            <person name="Wu L."/>
            <person name="Ma J."/>
        </authorList>
    </citation>
    <scope>NUCLEOTIDE SEQUENCE [LARGE SCALE GENOMIC DNA]</scope>
    <source>
        <strain evidence="9">CGMCC 1.6784</strain>
    </source>
</reference>
<dbReference type="PROSITE" id="PS51898">
    <property type="entry name" value="TYR_RECOMBINASE"/>
    <property type="match status" value="1"/>
</dbReference>
<organism evidence="8 9">
    <name type="scientific">Novosphingobium indicum</name>
    <dbReference type="NCBI Taxonomy" id="462949"/>
    <lineage>
        <taxon>Bacteria</taxon>
        <taxon>Pseudomonadati</taxon>
        <taxon>Pseudomonadota</taxon>
        <taxon>Alphaproteobacteria</taxon>
        <taxon>Sphingomonadales</taxon>
        <taxon>Sphingomonadaceae</taxon>
        <taxon>Novosphingobium</taxon>
    </lineage>
</organism>
<dbReference type="Proteomes" id="UP000605099">
    <property type="component" value="Unassembled WGS sequence"/>
</dbReference>
<comment type="similarity">
    <text evidence="1">Belongs to the 'phage' integrase family.</text>
</comment>
<dbReference type="EMBL" id="BMLK01000013">
    <property type="protein sequence ID" value="GGN53290.1"/>
    <property type="molecule type" value="Genomic_DNA"/>
</dbReference>
<proteinExistence type="inferred from homology"/>
<evidence type="ECO:0000259" key="6">
    <source>
        <dbReference type="PROSITE" id="PS51898"/>
    </source>
</evidence>
<keyword evidence="2" id="KW-0229">DNA integration</keyword>
<dbReference type="PANTHER" id="PTHR30629:SF2">
    <property type="entry name" value="PROPHAGE INTEGRASE INTS-RELATED"/>
    <property type="match status" value="1"/>
</dbReference>
<dbReference type="Gene3D" id="1.10.443.10">
    <property type="entry name" value="Intergrase catalytic core"/>
    <property type="match status" value="1"/>
</dbReference>
<evidence type="ECO:0000256" key="5">
    <source>
        <dbReference type="PROSITE-ProRule" id="PRU01248"/>
    </source>
</evidence>
<dbReference type="InterPro" id="IPR044068">
    <property type="entry name" value="CB"/>
</dbReference>
<evidence type="ECO:0000256" key="3">
    <source>
        <dbReference type="ARBA" id="ARBA00023125"/>
    </source>
</evidence>
<evidence type="ECO:0000313" key="9">
    <source>
        <dbReference type="Proteomes" id="UP000605099"/>
    </source>
</evidence>
<dbReference type="RefSeq" id="WP_188820395.1">
    <property type="nucleotide sequence ID" value="NZ_BMLK01000013.1"/>
</dbReference>
<dbReference type="PROSITE" id="PS51900">
    <property type="entry name" value="CB"/>
    <property type="match status" value="1"/>
</dbReference>
<dbReference type="Gene3D" id="1.10.150.130">
    <property type="match status" value="1"/>
</dbReference>